<dbReference type="Proteomes" id="UP000831701">
    <property type="component" value="Chromosome 2"/>
</dbReference>
<protein>
    <submittedName>
        <fullName evidence="1">Uncharacterized protein</fullName>
    </submittedName>
</protein>
<comment type="caution">
    <text evidence="1">The sequence shown here is derived from an EMBL/GenBank/DDBJ whole genome shotgun (WGS) entry which is preliminary data.</text>
</comment>
<keyword evidence="2" id="KW-1185">Reference proteome</keyword>
<feature type="non-terminal residue" evidence="1">
    <location>
        <position position="224"/>
    </location>
</feature>
<organism evidence="1 2">
    <name type="scientific">Scortum barcoo</name>
    <name type="common">barcoo grunter</name>
    <dbReference type="NCBI Taxonomy" id="214431"/>
    <lineage>
        <taxon>Eukaryota</taxon>
        <taxon>Metazoa</taxon>
        <taxon>Chordata</taxon>
        <taxon>Craniata</taxon>
        <taxon>Vertebrata</taxon>
        <taxon>Euteleostomi</taxon>
        <taxon>Actinopterygii</taxon>
        <taxon>Neopterygii</taxon>
        <taxon>Teleostei</taxon>
        <taxon>Neoteleostei</taxon>
        <taxon>Acanthomorphata</taxon>
        <taxon>Eupercaria</taxon>
        <taxon>Centrarchiformes</taxon>
        <taxon>Terapontoidei</taxon>
        <taxon>Terapontidae</taxon>
        <taxon>Scortum</taxon>
    </lineage>
</organism>
<name>A0ACB8X9R0_9TELE</name>
<evidence type="ECO:0000313" key="1">
    <source>
        <dbReference type="EMBL" id="KAI3376724.1"/>
    </source>
</evidence>
<reference evidence="1" key="1">
    <citation type="submission" date="2022-04" db="EMBL/GenBank/DDBJ databases">
        <title>Jade perch genome.</title>
        <authorList>
            <person name="Chao B."/>
        </authorList>
    </citation>
    <scope>NUCLEOTIDE SEQUENCE</scope>
    <source>
        <strain evidence="1">CB-2022</strain>
    </source>
</reference>
<gene>
    <name evidence="1" type="ORF">L3Q82_016482</name>
</gene>
<proteinExistence type="predicted"/>
<evidence type="ECO:0000313" key="2">
    <source>
        <dbReference type="Proteomes" id="UP000831701"/>
    </source>
</evidence>
<accession>A0ACB8X9R0</accession>
<sequence>MSLSLCAFLSKMHRFGSFQRLCNSLNMTPSLFNVWSSDDVNGWNILRKTRTDIATCGFSKWGVFTESSCTIKGAFPDDSGEYWCEAGGGKRSGSVKVTITGGPVILESPALPVIEGKTVTLSCRNKMAFTNLTADFYKDGRLKISSSTGEMTIHSVSRCDEGLYKCTISDVGESAENWLAVRELHSETPPPSDHMFIIFRNIFPVVLMALLLLLLGLFHCGKLR</sequence>
<dbReference type="EMBL" id="CM041532">
    <property type="protein sequence ID" value="KAI3376724.1"/>
    <property type="molecule type" value="Genomic_DNA"/>
</dbReference>